<protein>
    <submittedName>
        <fullName evidence="1">Uncharacterized protein z503L</fullName>
    </submittedName>
</protein>
<evidence type="ECO:0000313" key="1">
    <source>
        <dbReference type="EMBL" id="ABT16637.1"/>
    </source>
</evidence>
<proteinExistence type="predicted"/>
<reference evidence="1 2" key="1">
    <citation type="submission" date="2006-09" db="EMBL/GenBank/DDBJ databases">
        <title>Sequence and annotation of the 288-kb ATCV-1 virus that infects an endosymbiotic Chlorella strain of the heliozoon Acanthocystis turfacea.</title>
        <authorList>
            <person name="Fitzgerald L.A."/>
            <person name="Graves M.V."/>
            <person name="Li X."/>
            <person name="Pfitzner A.J.P."/>
            <person name="Hartigan J."/>
            <person name="Van Etten J.L."/>
        </authorList>
    </citation>
    <scope>NUCLEOTIDE SEQUENCE [LARGE SCALE GENOMIC DNA]</scope>
    <source>
        <strain evidence="1 2">ATCV-1</strain>
    </source>
</reference>
<organism evidence="1 2">
    <name type="scientific">Chlorovirus heliozoae</name>
    <dbReference type="NCBI Taxonomy" id="322019"/>
    <lineage>
        <taxon>Viruses</taxon>
        <taxon>Varidnaviria</taxon>
        <taxon>Bamfordvirae</taxon>
        <taxon>Nucleocytoviricota</taxon>
        <taxon>Megaviricetes</taxon>
        <taxon>Algavirales</taxon>
        <taxon>Phycodnaviridae</taxon>
        <taxon>Chlorovirus</taxon>
    </lineage>
</organism>
<name>A7K9B3_9PHYC</name>
<dbReference type="Proteomes" id="UP000202420">
    <property type="component" value="Segment"/>
</dbReference>
<evidence type="ECO:0000313" key="2">
    <source>
        <dbReference type="Proteomes" id="UP000202420"/>
    </source>
</evidence>
<gene>
    <name evidence="1" type="primary">z503L</name>
    <name evidence="1" type="ORF">ATCV1_z503L</name>
</gene>
<accession>A7K9B3</accession>
<dbReference type="EMBL" id="EF101928">
    <property type="protein sequence ID" value="ABT16637.1"/>
    <property type="molecule type" value="Genomic_DNA"/>
</dbReference>
<keyword evidence="2" id="KW-1185">Reference proteome</keyword>
<dbReference type="GeneID" id="5470337"/>
<sequence length="92" mass="9988">MLVLRAAGSRCFTTFGTASWRPSSVTMPVMAFRMTSTGSGVSPLLYLPDRVIVLSCIGVGNTRVVFSDAMLLNMLMNSAERCSMFNLNNESV</sequence>
<dbReference type="KEGG" id="vg:5470337"/>
<dbReference type="RefSeq" id="YP_001426984.1">
    <property type="nucleotide sequence ID" value="NC_008724.1"/>
</dbReference>